<organism evidence="2 3">
    <name type="scientific">Enterovibrio coralii</name>
    <dbReference type="NCBI Taxonomy" id="294935"/>
    <lineage>
        <taxon>Bacteria</taxon>
        <taxon>Pseudomonadati</taxon>
        <taxon>Pseudomonadota</taxon>
        <taxon>Gammaproteobacteria</taxon>
        <taxon>Vibrionales</taxon>
        <taxon>Vibrionaceae</taxon>
        <taxon>Enterovibrio</taxon>
    </lineage>
</organism>
<dbReference type="OrthoDB" id="6522758at2"/>
<feature type="transmembrane region" description="Helical" evidence="1">
    <location>
        <begin position="130"/>
        <end position="156"/>
    </location>
</feature>
<feature type="transmembrane region" description="Helical" evidence="1">
    <location>
        <begin position="42"/>
        <end position="60"/>
    </location>
</feature>
<feature type="transmembrane region" description="Helical" evidence="1">
    <location>
        <begin position="12"/>
        <end position="36"/>
    </location>
</feature>
<dbReference type="EMBL" id="LNTY01000006">
    <property type="protein sequence ID" value="KXF83245.1"/>
    <property type="molecule type" value="Genomic_DNA"/>
</dbReference>
<dbReference type="STRING" id="294935.ATN88_06035"/>
<dbReference type="Proteomes" id="UP000070529">
    <property type="component" value="Unassembled WGS sequence"/>
</dbReference>
<gene>
    <name evidence="2" type="ORF">ATN88_06035</name>
</gene>
<name>A0A135ICV8_9GAMM</name>
<protein>
    <recommendedName>
        <fullName evidence="4">Zinc ABC transporter permease</fullName>
    </recommendedName>
</protein>
<proteinExistence type="predicted"/>
<dbReference type="AlphaFoldDB" id="A0A135ICV8"/>
<evidence type="ECO:0000313" key="2">
    <source>
        <dbReference type="EMBL" id="KXF83245.1"/>
    </source>
</evidence>
<sequence length="171" mass="18841">MRFVLISVLFNVYWFAAVVGQHTFLPFLVLGLIGAVFLDRTVLFAIPLFALIGIVGDSVLKSFDILRFQTEFLPIWLCLLWAGFAAYIWLTRDWLLSKPKWVLVVAGSVGGGLSYLAGERLGAVTFGLDTASTAAVLFAAWFGYAVTFIALLSWLANREEKCASTNNTYTG</sequence>
<dbReference type="RefSeq" id="WP_067411242.1">
    <property type="nucleotide sequence ID" value="NZ_LNTY01000006.1"/>
</dbReference>
<evidence type="ECO:0000256" key="1">
    <source>
        <dbReference type="SAM" id="Phobius"/>
    </source>
</evidence>
<evidence type="ECO:0000313" key="3">
    <source>
        <dbReference type="Proteomes" id="UP000070529"/>
    </source>
</evidence>
<reference evidence="2 3" key="1">
    <citation type="submission" date="2015-11" db="EMBL/GenBank/DDBJ databases">
        <title>Genomic Taxonomy of the Vibrionaceae.</title>
        <authorList>
            <person name="Gomez-Gil B."/>
            <person name="Enciso-Ibarra J."/>
        </authorList>
    </citation>
    <scope>NUCLEOTIDE SEQUENCE [LARGE SCALE GENOMIC DNA]</scope>
    <source>
        <strain evidence="2 3">CAIM 912</strain>
    </source>
</reference>
<accession>A0A135ICV8</accession>
<keyword evidence="1" id="KW-1133">Transmembrane helix</keyword>
<feature type="transmembrane region" description="Helical" evidence="1">
    <location>
        <begin position="101"/>
        <end position="118"/>
    </location>
</feature>
<dbReference type="InterPro" id="IPR021306">
    <property type="entry name" value="DUF2878"/>
</dbReference>
<keyword evidence="3" id="KW-1185">Reference proteome</keyword>
<keyword evidence="1" id="KW-0812">Transmembrane</keyword>
<feature type="transmembrane region" description="Helical" evidence="1">
    <location>
        <begin position="72"/>
        <end position="89"/>
    </location>
</feature>
<evidence type="ECO:0008006" key="4">
    <source>
        <dbReference type="Google" id="ProtNLM"/>
    </source>
</evidence>
<comment type="caution">
    <text evidence="2">The sequence shown here is derived from an EMBL/GenBank/DDBJ whole genome shotgun (WGS) entry which is preliminary data.</text>
</comment>
<dbReference type="Pfam" id="PF11086">
    <property type="entry name" value="DUF2878"/>
    <property type="match status" value="1"/>
</dbReference>
<keyword evidence="1" id="KW-0472">Membrane</keyword>